<evidence type="ECO:0000259" key="4">
    <source>
        <dbReference type="Pfam" id="PF00535"/>
    </source>
</evidence>
<evidence type="ECO:0000256" key="1">
    <source>
        <dbReference type="ARBA" id="ARBA00006739"/>
    </source>
</evidence>
<dbReference type="PANTHER" id="PTHR22916">
    <property type="entry name" value="GLYCOSYLTRANSFERASE"/>
    <property type="match status" value="1"/>
</dbReference>
<accession>A0ABW1WH00</accession>
<gene>
    <name evidence="5" type="ORF">ACFP7A_07340</name>
</gene>
<reference evidence="6" key="1">
    <citation type="journal article" date="2019" name="Int. J. Syst. Evol. Microbiol.">
        <title>The Global Catalogue of Microorganisms (GCM) 10K type strain sequencing project: providing services to taxonomists for standard genome sequencing and annotation.</title>
        <authorList>
            <consortium name="The Broad Institute Genomics Platform"/>
            <consortium name="The Broad Institute Genome Sequencing Center for Infectious Disease"/>
            <person name="Wu L."/>
            <person name="Ma J."/>
        </authorList>
    </citation>
    <scope>NUCLEOTIDE SEQUENCE [LARGE SCALE GENOMIC DNA]</scope>
    <source>
        <strain evidence="6">CCUG 42001</strain>
    </source>
</reference>
<keyword evidence="2" id="KW-0328">Glycosyltransferase</keyword>
<evidence type="ECO:0000256" key="2">
    <source>
        <dbReference type="ARBA" id="ARBA00022676"/>
    </source>
</evidence>
<dbReference type="InterPro" id="IPR029044">
    <property type="entry name" value="Nucleotide-diphossugar_trans"/>
</dbReference>
<dbReference type="Proteomes" id="UP001596267">
    <property type="component" value="Unassembled WGS sequence"/>
</dbReference>
<feature type="domain" description="Glycosyltransferase 2-like" evidence="4">
    <location>
        <begin position="5"/>
        <end position="167"/>
    </location>
</feature>
<comment type="caution">
    <text evidence="5">The sequence shown here is derived from an EMBL/GenBank/DDBJ whole genome shotgun (WGS) entry which is preliminary data.</text>
</comment>
<dbReference type="CDD" id="cd00761">
    <property type="entry name" value="Glyco_tranf_GTA_type"/>
    <property type="match status" value="1"/>
</dbReference>
<dbReference type="Gene3D" id="3.90.550.10">
    <property type="entry name" value="Spore Coat Polysaccharide Biosynthesis Protein SpsA, Chain A"/>
    <property type="match status" value="1"/>
</dbReference>
<keyword evidence="3" id="KW-0808">Transferase</keyword>
<dbReference type="PANTHER" id="PTHR22916:SF51">
    <property type="entry name" value="GLYCOSYLTRANSFERASE EPSH-RELATED"/>
    <property type="match status" value="1"/>
</dbReference>
<sequence>MVDVSIIIPVYNSEKLISRCLESIIIQKDWPSIEIIIVNDGSTDQTLDIVTQYAQKYKFIKVINQDNQKQSAARNNGLKHALGNYILFLDSDDYIEDKMIATMYERMNREHSDLCICGIKKVFNDRVEYETQSCIESSANILKDFLIHHQEMDVGLWNKLFVRKIIQKNELYFENGNFFEDTLFVFKYLCCLENGISFVETPFYNLMKRESSTTTAYNSDIEKYANLLSIKIREYLSEKMLFELIPYVNVLDARSKIHIIHHNMKFNRNNKKEKVKQLLKDVKIRTLPDLSFKYKVALFLMKTIPMLYEKVYLKKKNI</sequence>
<evidence type="ECO:0000313" key="5">
    <source>
        <dbReference type="EMBL" id="MFC6386410.1"/>
    </source>
</evidence>
<name>A0ABW1WH00_9BACL</name>
<evidence type="ECO:0000256" key="3">
    <source>
        <dbReference type="ARBA" id="ARBA00022679"/>
    </source>
</evidence>
<proteinExistence type="inferred from homology"/>
<dbReference type="Pfam" id="PF00535">
    <property type="entry name" value="Glycos_transf_2"/>
    <property type="match status" value="1"/>
</dbReference>
<dbReference type="SUPFAM" id="SSF53448">
    <property type="entry name" value="Nucleotide-diphospho-sugar transferases"/>
    <property type="match status" value="1"/>
</dbReference>
<dbReference type="EMBL" id="JBHSTQ010000006">
    <property type="protein sequence ID" value="MFC6386410.1"/>
    <property type="molecule type" value="Genomic_DNA"/>
</dbReference>
<dbReference type="InterPro" id="IPR001173">
    <property type="entry name" value="Glyco_trans_2-like"/>
</dbReference>
<evidence type="ECO:0000313" key="6">
    <source>
        <dbReference type="Proteomes" id="UP001596267"/>
    </source>
</evidence>
<dbReference type="RefSeq" id="WP_253077410.1">
    <property type="nucleotide sequence ID" value="NZ_JAMXWN010000022.1"/>
</dbReference>
<keyword evidence="6" id="KW-1185">Reference proteome</keyword>
<organism evidence="5 6">
    <name type="scientific">Sporolactobacillus kofuensis</name>
    <dbReference type="NCBI Taxonomy" id="269672"/>
    <lineage>
        <taxon>Bacteria</taxon>
        <taxon>Bacillati</taxon>
        <taxon>Bacillota</taxon>
        <taxon>Bacilli</taxon>
        <taxon>Bacillales</taxon>
        <taxon>Sporolactobacillaceae</taxon>
        <taxon>Sporolactobacillus</taxon>
    </lineage>
</organism>
<protein>
    <submittedName>
        <fullName evidence="5">Glycosyltransferase family 2 protein</fullName>
    </submittedName>
</protein>
<comment type="similarity">
    <text evidence="1">Belongs to the glycosyltransferase 2 family.</text>
</comment>